<evidence type="ECO:0000313" key="4">
    <source>
        <dbReference type="Proteomes" id="UP000282876"/>
    </source>
</evidence>
<dbReference type="Proteomes" id="UP000282876">
    <property type="component" value="Unassembled WGS sequence"/>
</dbReference>
<proteinExistence type="predicted"/>
<organism evidence="3 4">
    <name type="scientific">Tubulinosema ratisbonensis</name>
    <dbReference type="NCBI Taxonomy" id="291195"/>
    <lineage>
        <taxon>Eukaryota</taxon>
        <taxon>Fungi</taxon>
        <taxon>Fungi incertae sedis</taxon>
        <taxon>Microsporidia</taxon>
        <taxon>Tubulinosematoidea</taxon>
        <taxon>Tubulinosematidae</taxon>
        <taxon>Tubulinosema</taxon>
    </lineage>
</organism>
<dbReference type="VEuPathDB" id="MicrosporidiaDB:TUBRATIS_27620"/>
<sequence>MKFHFTLLLFFAIFLTCDFSEEQFNFALKRIQNYISNDLLEKNELKKTFKDLENLIKSVLIPIYFKDPMKETNKMKYDLYFKNLKETITTLARIFLNYKKKDQNTPWYEKYKNNIQLLLEKFWGSTSNFWCYFVYGAIFLSGIGISYTSFYFLKKK</sequence>
<gene>
    <name evidence="3" type="ORF">TUBRATIS_27620</name>
</gene>
<dbReference type="AlphaFoldDB" id="A0A437AI04"/>
<keyword evidence="1" id="KW-0812">Transmembrane</keyword>
<keyword evidence="1" id="KW-1133">Transmembrane helix</keyword>
<feature type="transmembrane region" description="Helical" evidence="1">
    <location>
        <begin position="132"/>
        <end position="153"/>
    </location>
</feature>
<keyword evidence="2" id="KW-0732">Signal</keyword>
<feature type="chain" id="PRO_5019223608" evidence="2">
    <location>
        <begin position="23"/>
        <end position="156"/>
    </location>
</feature>
<accession>A0A437AI04</accession>
<keyword evidence="1" id="KW-0472">Membrane</keyword>
<reference evidence="3 4" key="1">
    <citation type="submission" date="2018-10" db="EMBL/GenBank/DDBJ databases">
        <title>Draft genome sequence of the microsporidian Tubulinosema ratisbonensis.</title>
        <authorList>
            <person name="Polonais V."/>
            <person name="Peyretaillade E."/>
            <person name="Niehus S."/>
            <person name="Wawrzyniak I."/>
            <person name="Franchet A."/>
            <person name="Gaspin C."/>
            <person name="Reichstadt M."/>
            <person name="Belser C."/>
            <person name="Labadie K."/>
            <person name="Delbac F."/>
            <person name="Ferrandon D."/>
        </authorList>
    </citation>
    <scope>NUCLEOTIDE SEQUENCE [LARGE SCALE GENOMIC DNA]</scope>
    <source>
        <strain evidence="3 4">Franzen</strain>
    </source>
</reference>
<evidence type="ECO:0000256" key="1">
    <source>
        <dbReference type="SAM" id="Phobius"/>
    </source>
</evidence>
<comment type="caution">
    <text evidence="3">The sequence shown here is derived from an EMBL/GenBank/DDBJ whole genome shotgun (WGS) entry which is preliminary data.</text>
</comment>
<evidence type="ECO:0000256" key="2">
    <source>
        <dbReference type="SAM" id="SignalP"/>
    </source>
</evidence>
<name>A0A437AI04_9MICR</name>
<dbReference type="EMBL" id="RCSS01000770">
    <property type="protein sequence ID" value="RVD90811.1"/>
    <property type="molecule type" value="Genomic_DNA"/>
</dbReference>
<evidence type="ECO:0000313" key="3">
    <source>
        <dbReference type="EMBL" id="RVD90811.1"/>
    </source>
</evidence>
<keyword evidence="4" id="KW-1185">Reference proteome</keyword>
<protein>
    <submittedName>
        <fullName evidence="3">Uncharacterized protein</fullName>
    </submittedName>
</protein>
<feature type="signal peptide" evidence="2">
    <location>
        <begin position="1"/>
        <end position="22"/>
    </location>
</feature>